<gene>
    <name evidence="2" type="ORF">NCTC11466_02369</name>
</gene>
<keyword evidence="2" id="KW-0489">Methyltransferase</keyword>
<proteinExistence type="predicted"/>
<dbReference type="InterPro" id="IPR013217">
    <property type="entry name" value="Methyltransf_12"/>
</dbReference>
<dbReference type="GO" id="GO:0032259">
    <property type="term" value="P:methylation"/>
    <property type="evidence" value="ECO:0007669"/>
    <property type="project" value="UniProtKB-KW"/>
</dbReference>
<dbReference type="InterPro" id="IPR016584">
    <property type="entry name" value="MeTrfase_VrtF"/>
</dbReference>
<dbReference type="PIRSF" id="PIRSF011491">
    <property type="entry name" value="Mtase_YbcY_prd"/>
    <property type="match status" value="1"/>
</dbReference>
<dbReference type="InterPro" id="IPR029063">
    <property type="entry name" value="SAM-dependent_MTases_sf"/>
</dbReference>
<evidence type="ECO:0000313" key="2">
    <source>
        <dbReference type="EMBL" id="VEB97849.1"/>
    </source>
</evidence>
<dbReference type="Proteomes" id="UP000274122">
    <property type="component" value="Chromosome"/>
</dbReference>
<dbReference type="SUPFAM" id="SSF53335">
    <property type="entry name" value="S-adenosyl-L-methionine-dependent methyltransferases"/>
    <property type="match status" value="1"/>
</dbReference>
<dbReference type="KEGG" id="clap:NCTC11466_02369"/>
<sequence>MQTQTNAGASAYNPITLKLYDWWVLKISNQYAWRCPTETVLLPHFISHAGHQHLDIGVGTGFYLPHLPATVELSLMDMNASSLQAASAKAGNRIKQTLQHDVFETLPQSWHGRFDSISLFYLLHCLPGSLNDKAQAINNISRALKKEGTLFGATILGEGVAHNAFGSKLMNIYNKKGIFSNRTDSAEQLKAVLAARFEQVEVKTEGVVALFTASKLLY</sequence>
<dbReference type="CDD" id="cd02440">
    <property type="entry name" value="AdoMet_MTases"/>
    <property type="match status" value="1"/>
</dbReference>
<dbReference type="AlphaFoldDB" id="A0A3S4II75"/>
<organism evidence="2 3">
    <name type="scientific">Cedecea lapagei</name>
    <dbReference type="NCBI Taxonomy" id="158823"/>
    <lineage>
        <taxon>Bacteria</taxon>
        <taxon>Pseudomonadati</taxon>
        <taxon>Pseudomonadota</taxon>
        <taxon>Gammaproteobacteria</taxon>
        <taxon>Enterobacterales</taxon>
        <taxon>Enterobacteriaceae</taxon>
        <taxon>Cedecea</taxon>
    </lineage>
</organism>
<accession>A0A3S4II75</accession>
<evidence type="ECO:0000259" key="1">
    <source>
        <dbReference type="Pfam" id="PF08242"/>
    </source>
</evidence>
<protein>
    <submittedName>
        <fullName evidence="2">Methyltransferase domain</fullName>
    </submittedName>
</protein>
<dbReference type="EMBL" id="LR134201">
    <property type="protein sequence ID" value="VEB97849.1"/>
    <property type="molecule type" value="Genomic_DNA"/>
</dbReference>
<evidence type="ECO:0000313" key="3">
    <source>
        <dbReference type="Proteomes" id="UP000274122"/>
    </source>
</evidence>
<keyword evidence="2" id="KW-0808">Transferase</keyword>
<keyword evidence="3" id="KW-1185">Reference proteome</keyword>
<dbReference type="GO" id="GO:0008168">
    <property type="term" value="F:methyltransferase activity"/>
    <property type="evidence" value="ECO:0007669"/>
    <property type="project" value="UniProtKB-KW"/>
</dbReference>
<dbReference type="Pfam" id="PF08242">
    <property type="entry name" value="Methyltransf_12"/>
    <property type="match status" value="1"/>
</dbReference>
<dbReference type="RefSeq" id="WP_408609129.1">
    <property type="nucleotide sequence ID" value="NZ_LR134201.1"/>
</dbReference>
<name>A0A3S4II75_9ENTR</name>
<reference evidence="2 3" key="1">
    <citation type="submission" date="2018-12" db="EMBL/GenBank/DDBJ databases">
        <authorList>
            <consortium name="Pathogen Informatics"/>
        </authorList>
    </citation>
    <scope>NUCLEOTIDE SEQUENCE [LARGE SCALE GENOMIC DNA]</scope>
    <source>
        <strain evidence="2 3">NCTC11466</strain>
    </source>
</reference>
<dbReference type="Gene3D" id="3.40.50.150">
    <property type="entry name" value="Vaccinia Virus protein VP39"/>
    <property type="match status" value="1"/>
</dbReference>
<feature type="domain" description="Methyltransferase type 12" evidence="1">
    <location>
        <begin position="54"/>
        <end position="150"/>
    </location>
</feature>